<organism evidence="1">
    <name type="scientific">bioreactor metagenome</name>
    <dbReference type="NCBI Taxonomy" id="1076179"/>
    <lineage>
        <taxon>unclassified sequences</taxon>
        <taxon>metagenomes</taxon>
        <taxon>ecological metagenomes</taxon>
    </lineage>
</organism>
<sequence>MKDSAPDKDAPSDLFEAMNDFYNNRYDAFVKSFRPVLGGYKGTRVSHTGWSFPTLMKMPNRKPSQYPDL</sequence>
<dbReference type="AlphaFoldDB" id="A0A645F6W5"/>
<protein>
    <submittedName>
        <fullName evidence="1">Uncharacterized protein</fullName>
    </submittedName>
</protein>
<reference evidence="1" key="1">
    <citation type="submission" date="2019-08" db="EMBL/GenBank/DDBJ databases">
        <authorList>
            <person name="Kucharzyk K."/>
            <person name="Murdoch R.W."/>
            <person name="Higgins S."/>
            <person name="Loffler F."/>
        </authorList>
    </citation>
    <scope>NUCLEOTIDE SEQUENCE</scope>
</reference>
<accession>A0A645F6W5</accession>
<name>A0A645F6W5_9ZZZZ</name>
<gene>
    <name evidence="1" type="ORF">SDC9_155505</name>
</gene>
<dbReference type="EMBL" id="VSSQ01054251">
    <property type="protein sequence ID" value="MPN08223.1"/>
    <property type="molecule type" value="Genomic_DNA"/>
</dbReference>
<evidence type="ECO:0000313" key="1">
    <source>
        <dbReference type="EMBL" id="MPN08223.1"/>
    </source>
</evidence>
<comment type="caution">
    <text evidence="1">The sequence shown here is derived from an EMBL/GenBank/DDBJ whole genome shotgun (WGS) entry which is preliminary data.</text>
</comment>
<proteinExistence type="predicted"/>